<dbReference type="AlphaFoldDB" id="A0A074MUR7"/>
<dbReference type="KEGG" id="elq:Ga0102493_11472"/>
<dbReference type="Proteomes" id="UP000027866">
    <property type="component" value="Unassembled WGS sequence"/>
</dbReference>
<dbReference type="SUPFAM" id="SSF58104">
    <property type="entry name" value="Methyl-accepting chemotaxis protein (MCP) signaling domain"/>
    <property type="match status" value="1"/>
</dbReference>
<reference evidence="3 4" key="1">
    <citation type="submission" date="2014-04" db="EMBL/GenBank/DDBJ databases">
        <title>A comprehensive comparison of genomes of Erythrobacter spp. Strains.</title>
        <authorList>
            <person name="Zheng Q."/>
        </authorList>
    </citation>
    <scope>NUCLEOTIDE SEQUENCE [LARGE SCALE GENOMIC DNA]</scope>
    <source>
        <strain evidence="3 4">DSM 8509</strain>
    </source>
</reference>
<sequence>MTRKARASTPGEAEIGPNAVLQTVRIIEERLGSEVSAAILAEAGLSGLPSGECMIRETHAIALHRALHRRLPREAPAIARSAGWATADYIIAHRIPGAAKVLLRLLPASLAAPLMMAAIRRHAWTFAGAGRFTPRGGWSFTIDRSRAGDQPAPPACLFEWYGAVFTRLFRELVAERCECRPLASESESGDERLVRHYRIARFPAAESRSPAPAPLGMARIDPTRSGETIANGSQQVTASGNALRDMIEIIDRASERVEELAPASLVQAGNLNEVDAAISDLERDTQQNAAMAEQSSAASALLNEEVARLSERTALFALSAQDEAAQGRRSAGEGAPVDLRLHA</sequence>
<dbReference type="EMBL" id="JMIX01000015">
    <property type="protein sequence ID" value="KEO89362.1"/>
    <property type="molecule type" value="Genomic_DNA"/>
</dbReference>
<dbReference type="PANTHER" id="PTHR43531">
    <property type="entry name" value="PROTEIN ICFG"/>
    <property type="match status" value="1"/>
</dbReference>
<name>A0A074MUR7_9SPHN</name>
<dbReference type="PANTHER" id="PTHR43531:SF7">
    <property type="entry name" value="AEROTAXIS RECEPTOR"/>
    <property type="match status" value="1"/>
</dbReference>
<dbReference type="InterPro" id="IPR051310">
    <property type="entry name" value="MCP_chemotaxis"/>
</dbReference>
<feature type="region of interest" description="Disordered" evidence="2">
    <location>
        <begin position="321"/>
        <end position="343"/>
    </location>
</feature>
<organism evidence="3 4">
    <name type="scientific">Erythrobacter litoralis</name>
    <dbReference type="NCBI Taxonomy" id="39960"/>
    <lineage>
        <taxon>Bacteria</taxon>
        <taxon>Pseudomonadati</taxon>
        <taxon>Pseudomonadota</taxon>
        <taxon>Alphaproteobacteria</taxon>
        <taxon>Sphingomonadales</taxon>
        <taxon>Erythrobacteraceae</taxon>
        <taxon>Erythrobacter/Porphyrobacter group</taxon>
        <taxon>Erythrobacter</taxon>
    </lineage>
</organism>
<accession>A0A074MUR7</accession>
<keyword evidence="4" id="KW-1185">Reference proteome</keyword>
<dbReference type="InterPro" id="IPR010249">
    <property type="entry name" value="BchJ"/>
</dbReference>
<dbReference type="GO" id="GO:0030494">
    <property type="term" value="P:bacteriochlorophyll biosynthetic process"/>
    <property type="evidence" value="ECO:0007669"/>
    <property type="project" value="InterPro"/>
</dbReference>
<dbReference type="GO" id="GO:0005886">
    <property type="term" value="C:plasma membrane"/>
    <property type="evidence" value="ECO:0007669"/>
    <property type="project" value="TreeGrafter"/>
</dbReference>
<comment type="similarity">
    <text evidence="1">Belongs to the methyl-accepting chemotaxis (MCP) protein family.</text>
</comment>
<dbReference type="GO" id="GO:0006935">
    <property type="term" value="P:chemotaxis"/>
    <property type="evidence" value="ECO:0007669"/>
    <property type="project" value="TreeGrafter"/>
</dbReference>
<dbReference type="GO" id="GO:0004888">
    <property type="term" value="F:transmembrane signaling receptor activity"/>
    <property type="evidence" value="ECO:0007669"/>
    <property type="project" value="TreeGrafter"/>
</dbReference>
<dbReference type="GO" id="GO:0015979">
    <property type="term" value="P:photosynthesis"/>
    <property type="evidence" value="ECO:0007669"/>
    <property type="project" value="InterPro"/>
</dbReference>
<dbReference type="PATRIC" id="fig|39960.10.peg.2722"/>
<evidence type="ECO:0000256" key="2">
    <source>
        <dbReference type="SAM" id="MobiDB-lite"/>
    </source>
</evidence>
<comment type="caution">
    <text evidence="3">The sequence shown here is derived from an EMBL/GenBank/DDBJ whole genome shotgun (WGS) entry which is preliminary data.</text>
</comment>
<evidence type="ECO:0000313" key="4">
    <source>
        <dbReference type="Proteomes" id="UP000027866"/>
    </source>
</evidence>
<dbReference type="Gene3D" id="1.10.287.950">
    <property type="entry name" value="Methyl-accepting chemotaxis protein"/>
    <property type="match status" value="1"/>
</dbReference>
<evidence type="ECO:0008006" key="5">
    <source>
        <dbReference type="Google" id="ProtNLM"/>
    </source>
</evidence>
<proteinExistence type="inferred from homology"/>
<gene>
    <name evidence="3" type="ORF">EH32_04330</name>
</gene>
<evidence type="ECO:0000313" key="3">
    <source>
        <dbReference type="EMBL" id="KEO89362.1"/>
    </source>
</evidence>
<dbReference type="NCBIfam" id="TIGR02019">
    <property type="entry name" value="BchJ"/>
    <property type="match status" value="1"/>
</dbReference>
<dbReference type="OrthoDB" id="2080515at2"/>
<dbReference type="RefSeq" id="WP_051698485.1">
    <property type="nucleotide sequence ID" value="NZ_CP017057.1"/>
</dbReference>
<evidence type="ECO:0000256" key="1">
    <source>
        <dbReference type="ARBA" id="ARBA00029447"/>
    </source>
</evidence>
<protein>
    <recommendedName>
        <fullName evidence="5">Bacteriochlorophyll 4-vinyl reductase</fullName>
    </recommendedName>
</protein>